<dbReference type="GO" id="GO:0012505">
    <property type="term" value="C:endomembrane system"/>
    <property type="evidence" value="ECO:0007669"/>
    <property type="project" value="UniProtKB-SubCell"/>
</dbReference>
<evidence type="ECO:0000256" key="4">
    <source>
        <dbReference type="ARBA" id="ARBA00022547"/>
    </source>
</evidence>
<dbReference type="GO" id="GO:0005886">
    <property type="term" value="C:plasma membrane"/>
    <property type="evidence" value="ECO:0007669"/>
    <property type="project" value="UniProtKB-SubCell"/>
</dbReference>
<evidence type="ECO:0000256" key="8">
    <source>
        <dbReference type="ARBA" id="ARBA00023065"/>
    </source>
</evidence>
<dbReference type="PANTHER" id="PTHR33445">
    <property type="entry name" value="ATP SYNTHASE SUBUNIT B', CHLOROPLASTIC"/>
    <property type="match status" value="1"/>
</dbReference>
<dbReference type="GO" id="GO:0046961">
    <property type="term" value="F:proton-transporting ATPase activity, rotational mechanism"/>
    <property type="evidence" value="ECO:0007669"/>
    <property type="project" value="TreeGrafter"/>
</dbReference>
<evidence type="ECO:0000256" key="6">
    <source>
        <dbReference type="ARBA" id="ARBA00022781"/>
    </source>
</evidence>
<dbReference type="GO" id="GO:0046933">
    <property type="term" value="F:proton-transporting ATP synthase activity, rotational mechanism"/>
    <property type="evidence" value="ECO:0007669"/>
    <property type="project" value="UniProtKB-UniRule"/>
</dbReference>
<comment type="function">
    <text evidence="11 13">F(1)F(0) ATP synthase produces ATP from ADP in the presence of a proton or sodium gradient. F-type ATPases consist of two structural domains, F(1) containing the extramembraneous catalytic core and F(0) containing the membrane proton channel, linked together by a central stalk and a peripheral stalk. During catalysis, ATP synthesis in the catalytic domain of F(1) is coupled via a rotary mechanism of the central stalk subunits to proton translocation.</text>
</comment>
<comment type="similarity">
    <text evidence="1 13 14">Belongs to the ATPase B chain family.</text>
</comment>
<keyword evidence="10 13" id="KW-0066">ATP synthesis</keyword>
<evidence type="ECO:0000256" key="2">
    <source>
        <dbReference type="ARBA" id="ARBA00022448"/>
    </source>
</evidence>
<reference evidence="15 16" key="1">
    <citation type="journal article" date="2016" name="Nat. Commun.">
        <title>Thousands of microbial genomes shed light on interconnected biogeochemical processes in an aquifer system.</title>
        <authorList>
            <person name="Anantharaman K."/>
            <person name="Brown C.T."/>
            <person name="Hug L.A."/>
            <person name="Sharon I."/>
            <person name="Castelle C.J."/>
            <person name="Probst A.J."/>
            <person name="Thomas B.C."/>
            <person name="Singh A."/>
            <person name="Wilkins M.J."/>
            <person name="Karaoz U."/>
            <person name="Brodie E.L."/>
            <person name="Williams K.H."/>
            <person name="Hubbard S.S."/>
            <person name="Banfield J.F."/>
        </authorList>
    </citation>
    <scope>NUCLEOTIDE SEQUENCE [LARGE SCALE GENOMIC DNA]</scope>
</reference>
<dbReference type="Proteomes" id="UP000176593">
    <property type="component" value="Unassembled WGS sequence"/>
</dbReference>
<dbReference type="CDD" id="cd06503">
    <property type="entry name" value="ATP-synt_Fo_b"/>
    <property type="match status" value="1"/>
</dbReference>
<protein>
    <recommendedName>
        <fullName evidence="13">ATP synthase subunit b</fullName>
    </recommendedName>
    <alternativeName>
        <fullName evidence="13">ATP synthase F(0) sector subunit b</fullName>
    </alternativeName>
    <alternativeName>
        <fullName evidence="13">ATPase subunit I</fullName>
    </alternativeName>
    <alternativeName>
        <fullName evidence="13">F-type ATPase subunit b</fullName>
        <shortName evidence="13">F-ATPase subunit b</shortName>
    </alternativeName>
</protein>
<dbReference type="Pfam" id="PF00430">
    <property type="entry name" value="ATP-synt_B"/>
    <property type="match status" value="1"/>
</dbReference>
<evidence type="ECO:0000256" key="14">
    <source>
        <dbReference type="RuleBase" id="RU003848"/>
    </source>
</evidence>
<dbReference type="InterPro" id="IPR028987">
    <property type="entry name" value="ATP_synth_B-like_membr_sf"/>
</dbReference>
<dbReference type="GO" id="GO:0045259">
    <property type="term" value="C:proton-transporting ATP synthase complex"/>
    <property type="evidence" value="ECO:0007669"/>
    <property type="project" value="UniProtKB-KW"/>
</dbReference>
<comment type="subcellular location">
    <subcellularLocation>
        <location evidence="13">Cell membrane</location>
        <topology evidence="13">Single-pass membrane protein</topology>
    </subcellularLocation>
    <subcellularLocation>
        <location evidence="12">Endomembrane system</location>
        <topology evidence="12">Single-pass membrane protein</topology>
    </subcellularLocation>
</comment>
<dbReference type="InterPro" id="IPR002146">
    <property type="entry name" value="ATP_synth_b/b'su_bac/chlpt"/>
</dbReference>
<comment type="function">
    <text evidence="13">Component of the F(0) channel, it forms part of the peripheral stalk, linking F(1) to F(0).</text>
</comment>
<evidence type="ECO:0000256" key="12">
    <source>
        <dbReference type="ARBA" id="ARBA00037847"/>
    </source>
</evidence>
<evidence type="ECO:0000256" key="10">
    <source>
        <dbReference type="ARBA" id="ARBA00023310"/>
    </source>
</evidence>
<evidence type="ECO:0000256" key="5">
    <source>
        <dbReference type="ARBA" id="ARBA00022692"/>
    </source>
</evidence>
<evidence type="ECO:0000256" key="9">
    <source>
        <dbReference type="ARBA" id="ARBA00023136"/>
    </source>
</evidence>
<dbReference type="PANTHER" id="PTHR33445:SF1">
    <property type="entry name" value="ATP SYNTHASE SUBUNIT B"/>
    <property type="match status" value="1"/>
</dbReference>
<keyword evidence="4 13" id="KW-0138">CF(0)</keyword>
<keyword evidence="2 13" id="KW-0813">Transport</keyword>
<keyword evidence="6 13" id="KW-0375">Hydrogen ion transport</keyword>
<dbReference type="NCBIfam" id="TIGR01144">
    <property type="entry name" value="ATP_synt_b"/>
    <property type="match status" value="1"/>
</dbReference>
<name>A0A1F7VBV7_9BACT</name>
<organism evidence="15 16">
    <name type="scientific">Candidatus Uhrbacteria bacterium RIFCSPLOWO2_02_FULL_48_18</name>
    <dbReference type="NCBI Taxonomy" id="1802408"/>
    <lineage>
        <taxon>Bacteria</taxon>
        <taxon>Candidatus Uhriibacteriota</taxon>
    </lineage>
</organism>
<dbReference type="AlphaFoldDB" id="A0A1F7VBV7"/>
<dbReference type="SUPFAM" id="SSF81573">
    <property type="entry name" value="F1F0 ATP synthase subunit B, membrane domain"/>
    <property type="match status" value="1"/>
</dbReference>
<evidence type="ECO:0000256" key="1">
    <source>
        <dbReference type="ARBA" id="ARBA00005513"/>
    </source>
</evidence>
<keyword evidence="8 13" id="KW-0406">Ion transport</keyword>
<feature type="transmembrane region" description="Helical" evidence="13">
    <location>
        <begin position="12"/>
        <end position="33"/>
    </location>
</feature>
<dbReference type="InterPro" id="IPR005864">
    <property type="entry name" value="ATP_synth_F0_bsu_bac"/>
</dbReference>
<evidence type="ECO:0000313" key="16">
    <source>
        <dbReference type="Proteomes" id="UP000176593"/>
    </source>
</evidence>
<keyword evidence="5 13" id="KW-0812">Transmembrane</keyword>
<keyword evidence="3 13" id="KW-1003">Cell membrane</keyword>
<evidence type="ECO:0000256" key="13">
    <source>
        <dbReference type="HAMAP-Rule" id="MF_01398"/>
    </source>
</evidence>
<comment type="caution">
    <text evidence="15">The sequence shown here is derived from an EMBL/GenBank/DDBJ whole genome shotgun (WGS) entry which is preliminary data.</text>
</comment>
<sequence>MSEPTGGIATLGINLNIFIAQLVNFVIVLLVLWKFAYKPLVKILDDRSNKIEESLKQSDAVEVRVKQLEVEQKQIIATAKGEALQILETAKADADVRKQELLAAAKKEVERVVMQGKEQLQAEKAQMLHEAKAELIGMAVAATKKILESEVDEKASHKIASEVIQKMS</sequence>
<evidence type="ECO:0000256" key="7">
    <source>
        <dbReference type="ARBA" id="ARBA00022989"/>
    </source>
</evidence>
<gene>
    <name evidence="13" type="primary">atpF</name>
    <name evidence="15" type="ORF">A3I41_02855</name>
</gene>
<keyword evidence="7 13" id="KW-1133">Transmembrane helix</keyword>
<keyword evidence="9 13" id="KW-0472">Membrane</keyword>
<comment type="subunit">
    <text evidence="13">F-type ATPases have 2 components, F(1) - the catalytic core - and F(0) - the membrane proton channel. F(1) has five subunits: alpha(3), beta(3), gamma(1), delta(1), epsilon(1). F(0) has three main subunits: a(1), b(2) and c(10-14). The alpha and beta chains form an alternating ring which encloses part of the gamma chain. F(1) is attached to F(0) by a central stalk formed by the gamma and epsilon chains, while a peripheral stalk is formed by the delta and b chains.</text>
</comment>
<proteinExistence type="inferred from homology"/>
<dbReference type="InterPro" id="IPR050059">
    <property type="entry name" value="ATP_synthase_B_chain"/>
</dbReference>
<accession>A0A1F7VBV7</accession>
<evidence type="ECO:0000313" key="15">
    <source>
        <dbReference type="EMBL" id="OGL88022.1"/>
    </source>
</evidence>
<evidence type="ECO:0000256" key="11">
    <source>
        <dbReference type="ARBA" id="ARBA00025198"/>
    </source>
</evidence>
<dbReference type="Gene3D" id="1.20.5.620">
    <property type="entry name" value="F1F0 ATP synthase subunit B, membrane domain"/>
    <property type="match status" value="1"/>
</dbReference>
<dbReference type="EMBL" id="MGEQ01000002">
    <property type="protein sequence ID" value="OGL88022.1"/>
    <property type="molecule type" value="Genomic_DNA"/>
</dbReference>
<dbReference type="HAMAP" id="MF_01398">
    <property type="entry name" value="ATP_synth_b_bprime"/>
    <property type="match status" value="1"/>
</dbReference>
<evidence type="ECO:0000256" key="3">
    <source>
        <dbReference type="ARBA" id="ARBA00022475"/>
    </source>
</evidence>